<keyword evidence="5" id="KW-1185">Reference proteome</keyword>
<feature type="chain" id="PRO_5022225240" evidence="2">
    <location>
        <begin position="23"/>
        <end position="858"/>
    </location>
</feature>
<feature type="region of interest" description="Disordered" evidence="1">
    <location>
        <begin position="353"/>
        <end position="384"/>
    </location>
</feature>
<proteinExistence type="predicted"/>
<dbReference type="RefSeq" id="WP_158642675.1">
    <property type="nucleotide sequence ID" value="NZ_BAAAFY010000005.1"/>
</dbReference>
<evidence type="ECO:0000313" key="5">
    <source>
        <dbReference type="Proteomes" id="UP000316778"/>
    </source>
</evidence>
<evidence type="ECO:0000256" key="1">
    <source>
        <dbReference type="SAM" id="MobiDB-lite"/>
    </source>
</evidence>
<sequence length="858" mass="95895">MRNFTTLCFILFILLAGAGARAQERDTIPADSSRSGPPLRIRTLKEVVVESRPPVRLKGDTLEYDASRFKTRENAVVEELLQKLPGVKVDKGGAITAQGETVQRVLVDGKEFFGNDPAIATKNLPADMVDRIQVLDKMSDQEEFTGIDDGNKVKTINIITKKDRKQGYFGNVSAGGGPDGKYEGGLNINSFAGDQQLSLLLKANNVNKSGFSASELLRMAAGNPELFNNLPAFAISELSKMKGVRINSDDPAEKAELARPAGRNNTQYGGVNYNNDWGRRLQWRSSYFYNRFTSSNDYTYNRHYLLPDTAYQFLQDGTACQSGNDHRLNASADIRLNERHSLKISPQAVFNTAEQSGSRRYSSSGADGQQLLNQGSQDLHTSSHTTQAGADILYRRRFAKTGRTLSVQVTPASFNMSSVSFNTSRNQYYNTGAGEVRDSIRQQTNARSESYSLDNSIVYTEQLFPHLALKLHEQLCYSQGRYRQQALNFNPAGGAYNLEDARYSDLYGSNTFKTLTDIALAGSYRRFNFTAGAGWQHSRLDGSSDYKGYQVRGRYGAFLPHAYARYRFTRSKRLTLHYKSRAVLPGLSQLRPLEDITDPLYVRKGNPDLQQAVDHTVTLAYLSTNVYRNTFTNIQLRLSTVKDQFTDLYTTDSSGRQLITPINASDNFSGSLHAERSVPLGDNGSNLTMGAALAYDQYPAYFNAVADKIQQWSLTPDLQLSYYPLHALSITARGNAAWNHRHNAAGNSLTQQYWFLDYGLELAAILPGQWTADAGLACYTTTGLSEAYNNTIALLNAGITRDIGKRYMLRLEGQDLLNRNRSFTRLARNGYTEDRRNQVLGRYFLLSLIYKLRHFTKG</sequence>
<dbReference type="InterPro" id="IPR041700">
    <property type="entry name" value="OMP_b-brl_3"/>
</dbReference>
<keyword evidence="2" id="KW-0732">Signal</keyword>
<protein>
    <submittedName>
        <fullName evidence="4">Outer membrane receptor protein involved in Fe transport</fullName>
    </submittedName>
</protein>
<evidence type="ECO:0000256" key="2">
    <source>
        <dbReference type="SAM" id="SignalP"/>
    </source>
</evidence>
<dbReference type="OrthoDB" id="1086219at2"/>
<comment type="caution">
    <text evidence="4">The sequence shown here is derived from an EMBL/GenBank/DDBJ whole genome shotgun (WGS) entry which is preliminary data.</text>
</comment>
<reference evidence="4 5" key="1">
    <citation type="journal article" date="2013" name="Stand. Genomic Sci.">
        <title>Genomic Encyclopedia of Type Strains, Phase I: The one thousand microbial genomes (KMG-I) project.</title>
        <authorList>
            <person name="Kyrpides N.C."/>
            <person name="Woyke T."/>
            <person name="Eisen J.A."/>
            <person name="Garrity G."/>
            <person name="Lilburn T.G."/>
            <person name="Beck B.J."/>
            <person name="Whitman W.B."/>
            <person name="Hugenholtz P."/>
            <person name="Klenk H.P."/>
        </authorList>
    </citation>
    <scope>NUCLEOTIDE SEQUENCE [LARGE SCALE GENOMIC DNA]</scope>
    <source>
        <strain evidence="4 5">DSM 13484</strain>
    </source>
</reference>
<accession>A0A562SYS1</accession>
<name>A0A562SYS1_CHIJA</name>
<keyword evidence="4" id="KW-0675">Receptor</keyword>
<dbReference type="EMBL" id="VLLG01000004">
    <property type="protein sequence ID" value="TWI86475.1"/>
    <property type="molecule type" value="Genomic_DNA"/>
</dbReference>
<dbReference type="SUPFAM" id="SSF56935">
    <property type="entry name" value="Porins"/>
    <property type="match status" value="1"/>
</dbReference>
<evidence type="ECO:0000313" key="4">
    <source>
        <dbReference type="EMBL" id="TWI86475.1"/>
    </source>
</evidence>
<feature type="signal peptide" evidence="2">
    <location>
        <begin position="1"/>
        <end position="22"/>
    </location>
</feature>
<gene>
    <name evidence="4" type="ORF">LX66_3733</name>
</gene>
<dbReference type="AlphaFoldDB" id="A0A562SYS1"/>
<dbReference type="Pfam" id="PF14905">
    <property type="entry name" value="OMP_b-brl_3"/>
    <property type="match status" value="1"/>
</dbReference>
<organism evidence="4 5">
    <name type="scientific">Chitinophaga japonensis</name>
    <name type="common">Flexibacter japonensis</name>
    <dbReference type="NCBI Taxonomy" id="104662"/>
    <lineage>
        <taxon>Bacteria</taxon>
        <taxon>Pseudomonadati</taxon>
        <taxon>Bacteroidota</taxon>
        <taxon>Chitinophagia</taxon>
        <taxon>Chitinophagales</taxon>
        <taxon>Chitinophagaceae</taxon>
        <taxon>Chitinophaga</taxon>
    </lineage>
</organism>
<dbReference type="Proteomes" id="UP000316778">
    <property type="component" value="Unassembled WGS sequence"/>
</dbReference>
<feature type="domain" description="Outer membrane protein beta-barrel" evidence="3">
    <location>
        <begin position="397"/>
        <end position="850"/>
    </location>
</feature>
<evidence type="ECO:0000259" key="3">
    <source>
        <dbReference type="Pfam" id="PF14905"/>
    </source>
</evidence>